<protein>
    <submittedName>
        <fullName evidence="1">VCBS repeat-containing protein</fullName>
    </submittedName>
</protein>
<comment type="caution">
    <text evidence="1">The sequence shown here is derived from an EMBL/GenBank/DDBJ whole genome shotgun (WGS) entry which is preliminary data.</text>
</comment>
<proteinExistence type="predicted"/>
<name>A0ABS3N0Z6_9BACI</name>
<accession>A0ABS3N0Z6</accession>
<gene>
    <name evidence="1" type="ORF">I7822_09140</name>
</gene>
<reference evidence="1 2" key="1">
    <citation type="submission" date="2021-03" db="EMBL/GenBank/DDBJ databases">
        <title>Whole genome sequence of Metabacillus bambusae BG109.</title>
        <authorList>
            <person name="Jeong J.W."/>
        </authorList>
    </citation>
    <scope>NUCLEOTIDE SEQUENCE [LARGE SCALE GENOMIC DNA]</scope>
    <source>
        <strain evidence="1 2">BG109</strain>
    </source>
</reference>
<sequence length="301" mass="34193">MDFYRAIIQETNDPYYWYYLADAQVRAGYRSEALHTISKALSLPNPYPSKQALLNMQAWLQSSSYRETNQNKKTIVAAKQGDIDGDGIIDKVFLTANKTPDSPFWQNITLVVQNGRTSLFSQIPLKENSGYNPTLFLGDFTGNKVDDIQVVIDTGGSAGAVYAYIFSFMNGEMREIFNSDKFNETYQYDVNYENDYKANVISRNLKIKYILDLTYKGKDYLSEIYHENGQLKEPIQGWVNPLSGLYPVDFNRDGTYELDAYQRIAGRYNADGLGFVETVLKWNGQGFGVDRQNVAVFGGEV</sequence>
<evidence type="ECO:0000313" key="2">
    <source>
        <dbReference type="Proteomes" id="UP000663981"/>
    </source>
</evidence>
<dbReference type="InterPro" id="IPR028994">
    <property type="entry name" value="Integrin_alpha_N"/>
</dbReference>
<dbReference type="EMBL" id="JAGDEL010000005">
    <property type="protein sequence ID" value="MBO1511834.1"/>
    <property type="molecule type" value="Genomic_DNA"/>
</dbReference>
<keyword evidence="2" id="KW-1185">Reference proteome</keyword>
<organism evidence="1 2">
    <name type="scientific">Metabacillus bambusae</name>
    <dbReference type="NCBI Taxonomy" id="2795218"/>
    <lineage>
        <taxon>Bacteria</taxon>
        <taxon>Bacillati</taxon>
        <taxon>Bacillota</taxon>
        <taxon>Bacilli</taxon>
        <taxon>Bacillales</taxon>
        <taxon>Bacillaceae</taxon>
        <taxon>Metabacillus</taxon>
    </lineage>
</organism>
<dbReference type="SUPFAM" id="SSF69318">
    <property type="entry name" value="Integrin alpha N-terminal domain"/>
    <property type="match status" value="1"/>
</dbReference>
<dbReference type="Proteomes" id="UP000663981">
    <property type="component" value="Unassembled WGS sequence"/>
</dbReference>
<evidence type="ECO:0000313" key="1">
    <source>
        <dbReference type="EMBL" id="MBO1511834.1"/>
    </source>
</evidence>